<dbReference type="Pfam" id="PF08282">
    <property type="entry name" value="Hydrolase_3"/>
    <property type="match status" value="1"/>
</dbReference>
<dbReference type="GO" id="GO:0005829">
    <property type="term" value="C:cytosol"/>
    <property type="evidence" value="ECO:0007669"/>
    <property type="project" value="TreeGrafter"/>
</dbReference>
<dbReference type="Proteomes" id="UP000291933">
    <property type="component" value="Unassembled WGS sequence"/>
</dbReference>
<comment type="caution">
    <text evidence="1">The sequence shown here is derived from an EMBL/GenBank/DDBJ whole genome shotgun (WGS) entry which is preliminary data.</text>
</comment>
<proteinExistence type="predicted"/>
<dbReference type="SUPFAM" id="SSF56784">
    <property type="entry name" value="HAD-like"/>
    <property type="match status" value="1"/>
</dbReference>
<dbReference type="OrthoDB" id="3180855at2"/>
<dbReference type="AlphaFoldDB" id="A0A4Q9KIZ2"/>
<dbReference type="RefSeq" id="WP_131172855.1">
    <property type="nucleotide sequence ID" value="NZ_FXTL01000018.1"/>
</dbReference>
<dbReference type="GO" id="GO:0000287">
    <property type="term" value="F:magnesium ion binding"/>
    <property type="evidence" value="ECO:0007669"/>
    <property type="project" value="TreeGrafter"/>
</dbReference>
<reference evidence="1 2" key="1">
    <citation type="submission" date="2019-01" db="EMBL/GenBank/DDBJ databases">
        <title>Lactibacter flavus gen. nov., sp. nov., a novel bacterium of the family Propionibacteriaceae isolated from raw milk and dairy products.</title>
        <authorList>
            <person name="Huptas C."/>
            <person name="Wenning M."/>
            <person name="Breitenwieser F."/>
            <person name="Doll E."/>
            <person name="Von Neubeck M."/>
            <person name="Busse H.-J."/>
            <person name="Scherer S."/>
        </authorList>
    </citation>
    <scope>NUCLEOTIDE SEQUENCE [LARGE SCALE GENOMIC DNA]</scope>
    <source>
        <strain evidence="1 2">DSM 22130</strain>
    </source>
</reference>
<gene>
    <name evidence="1" type="ORF">ET996_12280</name>
</gene>
<evidence type="ECO:0000313" key="2">
    <source>
        <dbReference type="Proteomes" id="UP000291933"/>
    </source>
</evidence>
<sequence>MIRLIATDLDGTLLTWSATTPPRSISPRTHAALEAAREAGVLVVPVSGRQPFSIAHGVRGTYLAEGPVIGANGAIGVHLGSGQVFFERLVDADAQFALFAGLRTLFPDVRCVSVRDGGNAFYPQHGYVGLMDPGDHGRHEPLPEFDLDDVLAEPSVKFVVRHPSVSPRELLDAARSLAIPGVHCLTSGTPFLEVSAEGVHKGSGLAALCAHLGIEASEVVALGDELNDVEMLRWAGVGVAMANATPEAFAAADERTASNDDDGVALVIERILASQ</sequence>
<dbReference type="SFLD" id="SFLDG01140">
    <property type="entry name" value="C2.B:_Phosphomannomutase_and_P"/>
    <property type="match status" value="1"/>
</dbReference>
<name>A0A4Q9KIZ2_PROTD</name>
<dbReference type="InterPro" id="IPR036412">
    <property type="entry name" value="HAD-like_sf"/>
</dbReference>
<dbReference type="PANTHER" id="PTHR10000:SF8">
    <property type="entry name" value="HAD SUPERFAMILY HYDROLASE-LIKE, TYPE 3"/>
    <property type="match status" value="1"/>
</dbReference>
<dbReference type="Gene3D" id="3.40.50.1000">
    <property type="entry name" value="HAD superfamily/HAD-like"/>
    <property type="match status" value="1"/>
</dbReference>
<accession>A0A4Q9KIZ2</accession>
<dbReference type="GO" id="GO:0016791">
    <property type="term" value="F:phosphatase activity"/>
    <property type="evidence" value="ECO:0007669"/>
    <property type="project" value="UniProtKB-ARBA"/>
</dbReference>
<organism evidence="1 2">
    <name type="scientific">Propioniciclava tarda</name>
    <dbReference type="NCBI Taxonomy" id="433330"/>
    <lineage>
        <taxon>Bacteria</taxon>
        <taxon>Bacillati</taxon>
        <taxon>Actinomycetota</taxon>
        <taxon>Actinomycetes</taxon>
        <taxon>Propionibacteriales</taxon>
        <taxon>Propionibacteriaceae</taxon>
        <taxon>Propioniciclava</taxon>
    </lineage>
</organism>
<dbReference type="PROSITE" id="PS01228">
    <property type="entry name" value="COF_1"/>
    <property type="match status" value="1"/>
</dbReference>
<dbReference type="InterPro" id="IPR000150">
    <property type="entry name" value="Cof"/>
</dbReference>
<evidence type="ECO:0000313" key="1">
    <source>
        <dbReference type="EMBL" id="TBT93112.1"/>
    </source>
</evidence>
<dbReference type="CDD" id="cd07516">
    <property type="entry name" value="HAD_Pase"/>
    <property type="match status" value="1"/>
</dbReference>
<dbReference type="SFLD" id="SFLDS00003">
    <property type="entry name" value="Haloacid_Dehalogenase"/>
    <property type="match status" value="1"/>
</dbReference>
<dbReference type="NCBIfam" id="TIGR00099">
    <property type="entry name" value="Cof-subfamily"/>
    <property type="match status" value="1"/>
</dbReference>
<dbReference type="InterPro" id="IPR023214">
    <property type="entry name" value="HAD_sf"/>
</dbReference>
<protein>
    <submittedName>
        <fullName evidence="1">HAD family phosphatase</fullName>
    </submittedName>
</protein>
<dbReference type="Gene3D" id="3.30.1240.10">
    <property type="match status" value="1"/>
</dbReference>
<dbReference type="EMBL" id="SDMR01000018">
    <property type="protein sequence ID" value="TBT93112.1"/>
    <property type="molecule type" value="Genomic_DNA"/>
</dbReference>
<dbReference type="PANTHER" id="PTHR10000">
    <property type="entry name" value="PHOSPHOSERINE PHOSPHATASE"/>
    <property type="match status" value="1"/>
</dbReference>
<keyword evidence="2" id="KW-1185">Reference proteome</keyword>